<proteinExistence type="predicted"/>
<keyword evidence="2" id="KW-1185">Reference proteome</keyword>
<dbReference type="Proteomes" id="UP000785679">
    <property type="component" value="Unassembled WGS sequence"/>
</dbReference>
<gene>
    <name evidence="1" type="ORF">FGO68_gene10731</name>
</gene>
<organism evidence="1 2">
    <name type="scientific">Halteria grandinella</name>
    <dbReference type="NCBI Taxonomy" id="5974"/>
    <lineage>
        <taxon>Eukaryota</taxon>
        <taxon>Sar</taxon>
        <taxon>Alveolata</taxon>
        <taxon>Ciliophora</taxon>
        <taxon>Intramacronucleata</taxon>
        <taxon>Spirotrichea</taxon>
        <taxon>Stichotrichia</taxon>
        <taxon>Sporadotrichida</taxon>
        <taxon>Halteriidae</taxon>
        <taxon>Halteria</taxon>
    </lineage>
</organism>
<dbReference type="EMBL" id="RRYP01001140">
    <property type="protein sequence ID" value="TNV86358.1"/>
    <property type="molecule type" value="Genomic_DNA"/>
</dbReference>
<evidence type="ECO:0000313" key="2">
    <source>
        <dbReference type="Proteomes" id="UP000785679"/>
    </source>
</evidence>
<accession>A0A8J8T9L3</accession>
<dbReference type="AlphaFoldDB" id="A0A8J8T9L3"/>
<protein>
    <submittedName>
        <fullName evidence="1">Uncharacterized protein</fullName>
    </submittedName>
</protein>
<evidence type="ECO:0000313" key="1">
    <source>
        <dbReference type="EMBL" id="TNV86358.1"/>
    </source>
</evidence>
<comment type="caution">
    <text evidence="1">The sequence shown here is derived from an EMBL/GenBank/DDBJ whole genome shotgun (WGS) entry which is preliminary data.</text>
</comment>
<sequence>MNKYDWGSTPTKKNVQETCIDCEVPFRERNQFTQIKLPNQWLQVCFELTIILLSFHFEADFRGSARVYFVMLAMQVQGSLELSRMCVWD</sequence>
<reference evidence="1" key="1">
    <citation type="submission" date="2019-06" db="EMBL/GenBank/DDBJ databases">
        <authorList>
            <person name="Zheng W."/>
        </authorList>
    </citation>
    <scope>NUCLEOTIDE SEQUENCE</scope>
    <source>
        <strain evidence="1">QDHG01</strain>
    </source>
</reference>
<name>A0A8J8T9L3_HALGN</name>